<feature type="domain" description="CRAL-TRIO" evidence="1">
    <location>
        <begin position="173"/>
        <end position="339"/>
    </location>
</feature>
<dbReference type="Pfam" id="PF00650">
    <property type="entry name" value="CRAL_TRIO"/>
    <property type="match status" value="1"/>
</dbReference>
<dbReference type="Proteomes" id="UP000594454">
    <property type="component" value="Chromosome 6"/>
</dbReference>
<dbReference type="InterPro" id="IPR001251">
    <property type="entry name" value="CRAL-TRIO_dom"/>
</dbReference>
<sequence length="366" mass="42591">MHRLECVDALEHCNKTQHSQRKLLVVTTPNDVLSDSLHLKRTGRFILCAYKKRSNNYLNALTKAIAFNALPTCGGNCCDFTFTQNHLNRTKMRDLDLGFDLDEALERTKISKADIELLRGRLPEDVPNNLTDKQLLLFLNACGSIDEALKVIKIYYDARRNAPEHFNNRDPKHPKIKQCFENQTYYHVPPTEKDDCPIVYHKIMNPKASTYFFDNALKTYCMTMDVALYKYGPRPGVIFVHDMENVGFTHILRASISSIRKYLHYLQYGVPAKLCRVHVLNVVPLFDKILTLVKPFLKKELLEIIHVHPANMNYEDFHRDWIPKSHMPVEYGGDLKSMKELNESFYEEILSLRDHFLAEENQRDCI</sequence>
<evidence type="ECO:0000313" key="3">
    <source>
        <dbReference type="Proteomes" id="UP000594454"/>
    </source>
</evidence>
<protein>
    <recommendedName>
        <fullName evidence="1">CRAL-TRIO domain-containing protein</fullName>
    </recommendedName>
</protein>
<dbReference type="PANTHER" id="PTHR10174:SF130">
    <property type="entry name" value="ALPHA-TOCOPHEROL TRANSFER PROTEIN-LIKE"/>
    <property type="match status" value="1"/>
</dbReference>
<dbReference type="EMBL" id="LR899014">
    <property type="protein sequence ID" value="CAD7092751.1"/>
    <property type="molecule type" value="Genomic_DNA"/>
</dbReference>
<evidence type="ECO:0000313" key="2">
    <source>
        <dbReference type="EMBL" id="CAD7092751.1"/>
    </source>
</evidence>
<dbReference type="GO" id="GO:0016020">
    <property type="term" value="C:membrane"/>
    <property type="evidence" value="ECO:0007669"/>
    <property type="project" value="TreeGrafter"/>
</dbReference>
<dbReference type="SUPFAM" id="SSF46938">
    <property type="entry name" value="CRAL/TRIO N-terminal domain"/>
    <property type="match status" value="1"/>
</dbReference>
<evidence type="ECO:0000259" key="1">
    <source>
        <dbReference type="PROSITE" id="PS50191"/>
    </source>
</evidence>
<dbReference type="CDD" id="cd00170">
    <property type="entry name" value="SEC14"/>
    <property type="match status" value="1"/>
</dbReference>
<dbReference type="SMART" id="SM00516">
    <property type="entry name" value="SEC14"/>
    <property type="match status" value="1"/>
</dbReference>
<dbReference type="AlphaFoldDB" id="A0A7R8Z1N4"/>
<dbReference type="InterPro" id="IPR036865">
    <property type="entry name" value="CRAL-TRIO_dom_sf"/>
</dbReference>
<dbReference type="PROSITE" id="PS50191">
    <property type="entry name" value="CRAL_TRIO"/>
    <property type="match status" value="1"/>
</dbReference>
<dbReference type="PANTHER" id="PTHR10174">
    <property type="entry name" value="ALPHA-TOCOPHEROL TRANSFER PROTEIN-RELATED"/>
    <property type="match status" value="1"/>
</dbReference>
<proteinExistence type="predicted"/>
<name>A0A7R8Z1N4_HERIL</name>
<gene>
    <name evidence="2" type="ORF">HERILL_LOCUS15088</name>
</gene>
<accession>A0A7R8Z1N4</accession>
<dbReference type="OrthoDB" id="1434354at2759"/>
<dbReference type="Gene3D" id="3.40.525.10">
    <property type="entry name" value="CRAL-TRIO lipid binding domain"/>
    <property type="match status" value="1"/>
</dbReference>
<dbReference type="InterPro" id="IPR036273">
    <property type="entry name" value="CRAL/TRIO_N_dom_sf"/>
</dbReference>
<dbReference type="SUPFAM" id="SSF52087">
    <property type="entry name" value="CRAL/TRIO domain"/>
    <property type="match status" value="1"/>
</dbReference>
<dbReference type="PRINTS" id="PR00180">
    <property type="entry name" value="CRETINALDHBP"/>
</dbReference>
<dbReference type="InParanoid" id="A0A7R8Z1N4"/>
<keyword evidence="3" id="KW-1185">Reference proteome</keyword>
<organism evidence="2 3">
    <name type="scientific">Hermetia illucens</name>
    <name type="common">Black soldier fly</name>
    <dbReference type="NCBI Taxonomy" id="343691"/>
    <lineage>
        <taxon>Eukaryota</taxon>
        <taxon>Metazoa</taxon>
        <taxon>Ecdysozoa</taxon>
        <taxon>Arthropoda</taxon>
        <taxon>Hexapoda</taxon>
        <taxon>Insecta</taxon>
        <taxon>Pterygota</taxon>
        <taxon>Neoptera</taxon>
        <taxon>Endopterygota</taxon>
        <taxon>Diptera</taxon>
        <taxon>Brachycera</taxon>
        <taxon>Stratiomyomorpha</taxon>
        <taxon>Stratiomyidae</taxon>
        <taxon>Hermetiinae</taxon>
        <taxon>Hermetia</taxon>
    </lineage>
</organism>
<reference evidence="2 3" key="1">
    <citation type="submission" date="2020-11" db="EMBL/GenBank/DDBJ databases">
        <authorList>
            <person name="Wallbank WR R."/>
            <person name="Pardo Diaz C."/>
            <person name="Kozak K."/>
            <person name="Martin S."/>
            <person name="Jiggins C."/>
            <person name="Moest M."/>
            <person name="Warren A I."/>
            <person name="Generalovic N T."/>
            <person name="Byers J.R.P. K."/>
            <person name="Montejo-Kovacevich G."/>
            <person name="Yen C E."/>
        </authorList>
    </citation>
    <scope>NUCLEOTIDE SEQUENCE [LARGE SCALE GENOMIC DNA]</scope>
</reference>
<dbReference type="GO" id="GO:1902936">
    <property type="term" value="F:phosphatidylinositol bisphosphate binding"/>
    <property type="evidence" value="ECO:0007669"/>
    <property type="project" value="TreeGrafter"/>
</dbReference>